<sequence>MTITFVPGEVNKSPYSVLQALWKSHHIIAYGSGNNLILSTISKTSQDSSSKDIQSNHLQTVYLESDPTAVSINSNNGLIATALNNKLFIFKPVNEYMSKPQWLEALVISNGKDNSSINCLLWAINEDELVVGSDESLTVYHIFIEYGTVNFNQRFCKLQSSPIHDIRLTSDSARIMTYSTRRFDNLIKFWSRISFNDDQSLFELTYLKHPNGSWVKDAKWRNKNPNFSHNNQIDASMANIKNIRSYIGDSNNDNDILYTLTNDNVIRVWSTFEFSGRNHIRCWNELDLRNYMISGEDVSGIEIFDSSYLRSSLVPLLQNTDEGLFKCIDTTREFDLIFVTNRAGQVSIFAVTDLNGNPPNGIKFTKLGGSFKLDVNSFPLSTKISKFESISKEFIKSQEFNVNLNPVIFSQSSIFHNDDVCLLVHDRIKDTIRVNLFNFKHLIEEKDDYIGCQLINKFQGHTKSIRKLVTSSSYSKSNILLSILNFPEHNYIWEPLLLNPKKKQSMSVTKRFQVDVRRGISSDPHQEGIWDAILINDIRPSLNNRRRHLVITSERGGYLSFWSCNGIKHDDEAAQLVQRVAMLNDTGDHIHEEPKSLLLINSHEDEYCAISIFNEKLIKAWKFNVSDDDDDIKIDIQDLRENVEPLAHISSIHKISTIDSFTSNNLVSIIDEKGTLRILSTHFDNSKVYWKELKKIHTNISNASKIHGSSIIKRFAIVDEKGSKLTIWDTKSGILEYEEELPENYGPVRDLDWTFVESTFDQSSNAILSVGFARFVLLYTQLRYDYTNNIPTFAVLKKIDISDYTSHLIGDLIWIDDGFLVIGCGNQFFIDDKWVKLGSSQSIDYLIKQLVVGYNSGSGSDNENYEISHLVKILNGPLPVYHPQFLIQALFMNQTKLVQDIIVTLFKALRKDEAIKWDLNINMEKEILSTKDNNGLAYSSMHQNTLGDVFENFTPTLLDLLIEKLTKTSLPLLTRHQQITLILVITILKKLYENNSMDENGARFLIGFKLFQSNLKQLKLTMRDINWALHSDNRELIYGYIEDQFQHRITWDIAKKVGIVYWINEREKLVQIVEKCARNDFSTNRDPSGLITLFFLSIRKKQILLGLWKTTTHPEKQKMLKFLNNDFSQPRWKSAALKNAFVLLGKHRYLDAACFFLLADKPKDCCITLANKIEDIELSLLIAKVYDNSSESLVNIIENNVLPTTLKEGNRWITSWIFWELNLKQLSIQALIKSPISIVNANKDKFSEDFYNNHLKNLILDSSSRLFLQDDPVLAILYNNLRRRKVNYLEGSFSISPAAEFEFVIKVASIYTRMGCDYLALLLVRDWEFKEYNDGKTKVADTKDDDNDIFKEFKPTLAPPQPTTFEEPDIMSSFDF</sequence>
<dbReference type="PANTHER" id="PTHR13950">
    <property type="entry name" value="RABCONNECTIN-RELATED"/>
    <property type="match status" value="1"/>
</dbReference>
<dbReference type="GO" id="GO:0045022">
    <property type="term" value="P:early endosome to late endosome transport"/>
    <property type="evidence" value="ECO:0007669"/>
    <property type="project" value="EnsemblFungi"/>
</dbReference>
<protein>
    <recommendedName>
        <fullName evidence="2">RAVE complex protein Rav1 C-terminal domain-containing protein</fullName>
    </recommendedName>
</protein>
<accession>A0A1E4RIB3</accession>
<dbReference type="SUPFAM" id="SSF50978">
    <property type="entry name" value="WD40 repeat-like"/>
    <property type="match status" value="2"/>
</dbReference>
<dbReference type="GO" id="GO:0043291">
    <property type="term" value="C:RAVE complex"/>
    <property type="evidence" value="ECO:0007669"/>
    <property type="project" value="EnsemblFungi"/>
</dbReference>
<dbReference type="Gene3D" id="2.130.10.10">
    <property type="entry name" value="YVTN repeat-like/Quinoprotein amine dehydrogenase"/>
    <property type="match status" value="1"/>
</dbReference>
<dbReference type="Pfam" id="PF12234">
    <property type="entry name" value="Rav1p_C"/>
    <property type="match status" value="1"/>
</dbReference>
<dbReference type="STRING" id="984485.A0A1E4RIB3"/>
<feature type="region of interest" description="Disordered" evidence="1">
    <location>
        <begin position="1353"/>
        <end position="1376"/>
    </location>
</feature>
<dbReference type="GO" id="GO:0070072">
    <property type="term" value="P:vacuolar proton-transporting V-type ATPase complex assembly"/>
    <property type="evidence" value="ECO:0007669"/>
    <property type="project" value="EnsemblFungi"/>
</dbReference>
<evidence type="ECO:0000313" key="3">
    <source>
        <dbReference type="EMBL" id="ODV66980.1"/>
    </source>
</evidence>
<gene>
    <name evidence="3" type="ORF">HYPBUDRAFT_166887</name>
</gene>
<dbReference type="PANTHER" id="PTHR13950:SF9">
    <property type="entry name" value="RABCONNECTIN-3A"/>
    <property type="match status" value="1"/>
</dbReference>
<dbReference type="GO" id="GO:0043254">
    <property type="term" value="P:regulation of protein-containing complex assembly"/>
    <property type="evidence" value="ECO:0007669"/>
    <property type="project" value="EnsemblFungi"/>
</dbReference>
<proteinExistence type="predicted"/>
<evidence type="ECO:0000259" key="2">
    <source>
        <dbReference type="Pfam" id="PF12234"/>
    </source>
</evidence>
<evidence type="ECO:0000313" key="4">
    <source>
        <dbReference type="Proteomes" id="UP000095085"/>
    </source>
</evidence>
<feature type="domain" description="RAVE complex protein Rav1 C-terminal" evidence="2">
    <location>
        <begin position="682"/>
        <end position="1322"/>
    </location>
</feature>
<dbReference type="InterPro" id="IPR036322">
    <property type="entry name" value="WD40_repeat_dom_sf"/>
</dbReference>
<keyword evidence="4" id="KW-1185">Reference proteome</keyword>
<dbReference type="InterPro" id="IPR015943">
    <property type="entry name" value="WD40/YVTN_repeat-like_dom_sf"/>
</dbReference>
<dbReference type="Proteomes" id="UP000095085">
    <property type="component" value="Unassembled WGS sequence"/>
</dbReference>
<organism evidence="3 4">
    <name type="scientific">Hyphopichia burtonii NRRL Y-1933</name>
    <dbReference type="NCBI Taxonomy" id="984485"/>
    <lineage>
        <taxon>Eukaryota</taxon>
        <taxon>Fungi</taxon>
        <taxon>Dikarya</taxon>
        <taxon>Ascomycota</taxon>
        <taxon>Saccharomycotina</taxon>
        <taxon>Pichiomycetes</taxon>
        <taxon>Debaryomycetaceae</taxon>
        <taxon>Hyphopichia</taxon>
    </lineage>
</organism>
<dbReference type="RefSeq" id="XP_020076047.1">
    <property type="nucleotide sequence ID" value="XM_020222748.1"/>
</dbReference>
<name>A0A1E4RIB3_9ASCO</name>
<dbReference type="GO" id="GO:0007035">
    <property type="term" value="P:vacuolar acidification"/>
    <property type="evidence" value="ECO:0007669"/>
    <property type="project" value="EnsemblFungi"/>
</dbReference>
<dbReference type="GeneID" id="30997297"/>
<dbReference type="EMBL" id="KV454541">
    <property type="protein sequence ID" value="ODV66980.1"/>
    <property type="molecule type" value="Genomic_DNA"/>
</dbReference>
<dbReference type="InterPro" id="IPR022033">
    <property type="entry name" value="Rav1p_C"/>
</dbReference>
<reference evidence="4" key="1">
    <citation type="submission" date="2016-05" db="EMBL/GenBank/DDBJ databases">
        <title>Comparative genomics of biotechnologically important yeasts.</title>
        <authorList>
            <consortium name="DOE Joint Genome Institute"/>
            <person name="Riley R."/>
            <person name="Haridas S."/>
            <person name="Wolfe K.H."/>
            <person name="Lopes M.R."/>
            <person name="Hittinger C.T."/>
            <person name="Goker M."/>
            <person name="Salamov A."/>
            <person name="Wisecaver J."/>
            <person name="Long T.M."/>
            <person name="Aerts A.L."/>
            <person name="Barry K."/>
            <person name="Choi C."/>
            <person name="Clum A."/>
            <person name="Coughlan A.Y."/>
            <person name="Deshpande S."/>
            <person name="Douglass A.P."/>
            <person name="Hanson S.J."/>
            <person name="Klenk H.-P."/>
            <person name="Labutti K."/>
            <person name="Lapidus A."/>
            <person name="Lindquist E."/>
            <person name="Lipzen A."/>
            <person name="Meier-Kolthoff J.P."/>
            <person name="Ohm R.A."/>
            <person name="Otillar R.P."/>
            <person name="Pangilinan J."/>
            <person name="Peng Y."/>
            <person name="Rokas A."/>
            <person name="Rosa C.A."/>
            <person name="Scheuner C."/>
            <person name="Sibirny A.A."/>
            <person name="Slot J.C."/>
            <person name="Stielow J.B."/>
            <person name="Sun H."/>
            <person name="Kurtzman C.P."/>
            <person name="Blackwell M."/>
            <person name="Grigoriev I.V."/>
            <person name="Jeffries T.W."/>
        </authorList>
    </citation>
    <scope>NUCLEOTIDE SEQUENCE [LARGE SCALE GENOMIC DNA]</scope>
    <source>
        <strain evidence="4">NRRL Y-1933</strain>
    </source>
</reference>
<dbReference type="InterPro" id="IPR052208">
    <property type="entry name" value="DmX-like/RAVE_component"/>
</dbReference>
<dbReference type="OrthoDB" id="342131at2759"/>
<evidence type="ECO:0000256" key="1">
    <source>
        <dbReference type="SAM" id="MobiDB-lite"/>
    </source>
</evidence>